<dbReference type="OrthoDB" id="7677847at2"/>
<keyword evidence="2" id="KW-1185">Reference proteome</keyword>
<reference evidence="1 2" key="1">
    <citation type="submission" date="2019-04" db="EMBL/GenBank/DDBJ databases">
        <title>Phreatobacter aquaticus sp. nov.</title>
        <authorList>
            <person name="Choi A."/>
            <person name="Baek K."/>
        </authorList>
    </citation>
    <scope>NUCLEOTIDE SEQUENCE [LARGE SCALE GENOMIC DNA]</scope>
    <source>
        <strain evidence="1 2">NMCR1094</strain>
    </source>
</reference>
<protein>
    <recommendedName>
        <fullName evidence="3">Flagellar basal-body protein FlbY</fullName>
    </recommendedName>
</protein>
<dbReference type="AlphaFoldDB" id="A0A4D7QRG2"/>
<accession>A0A4D7QRG2</accession>
<name>A0A4D7QRG2_9HYPH</name>
<evidence type="ECO:0008006" key="3">
    <source>
        <dbReference type="Google" id="ProtNLM"/>
    </source>
</evidence>
<evidence type="ECO:0000313" key="2">
    <source>
        <dbReference type="Proteomes" id="UP000298588"/>
    </source>
</evidence>
<gene>
    <name evidence="1" type="ORF">E8L99_21125</name>
</gene>
<dbReference type="KEGG" id="paqt:E8L99_21125"/>
<organism evidence="1 2">
    <name type="scientific">Phreatobacter aquaticus</name>
    <dbReference type="NCBI Taxonomy" id="2570229"/>
    <lineage>
        <taxon>Bacteria</taxon>
        <taxon>Pseudomonadati</taxon>
        <taxon>Pseudomonadota</taxon>
        <taxon>Alphaproteobacteria</taxon>
        <taxon>Hyphomicrobiales</taxon>
        <taxon>Phreatobacteraceae</taxon>
        <taxon>Phreatobacter</taxon>
    </lineage>
</organism>
<dbReference type="RefSeq" id="WP_137101407.1">
    <property type="nucleotide sequence ID" value="NZ_CP039865.1"/>
</dbReference>
<proteinExistence type="predicted"/>
<sequence length="157" mass="16415">MAVAPKQIPALVNAAEAQAALRAIRDTIVELTAVVVEESRLVGAAKLREASPLAARKSELSKLYVAGLDVIKANAAVLRRILPAEMAALKTENEALQHELELNLAVLATAHAVAEGIIRGVSQAVERRRAPAVYGANGRSAAPAAFGSRPIAVSRTL</sequence>
<evidence type="ECO:0000313" key="1">
    <source>
        <dbReference type="EMBL" id="QCK88079.1"/>
    </source>
</evidence>
<dbReference type="Proteomes" id="UP000298588">
    <property type="component" value="Chromosome"/>
</dbReference>
<dbReference type="EMBL" id="CP039865">
    <property type="protein sequence ID" value="QCK88079.1"/>
    <property type="molecule type" value="Genomic_DNA"/>
</dbReference>